<sequence length="41" mass="4925">MKQYDPNYHYKSQNQELRAHGNYTAKNIKKKKNTLDNIKCP</sequence>
<dbReference type="Proteomes" id="UP000236604">
    <property type="component" value="Unassembled WGS sequence"/>
</dbReference>
<protein>
    <submittedName>
        <fullName evidence="2">Uncharacterized protein</fullName>
    </submittedName>
</protein>
<reference evidence="2 3" key="1">
    <citation type="submission" date="2013-12" db="EMBL/GenBank/DDBJ databases">
        <title>Comparative genomics of Petrotoga isolates.</title>
        <authorList>
            <person name="Nesbo C.L."/>
            <person name="Charchuk R."/>
            <person name="Chow K."/>
        </authorList>
    </citation>
    <scope>NUCLEOTIDE SEQUENCE [LARGE SCALE GENOMIC DNA]</scope>
    <source>
        <strain evidence="2 3">DSM 14811</strain>
    </source>
</reference>
<dbReference type="EMBL" id="AZRN01000012">
    <property type="protein sequence ID" value="PNS00220.1"/>
    <property type="molecule type" value="Genomic_DNA"/>
</dbReference>
<evidence type="ECO:0000256" key="1">
    <source>
        <dbReference type="SAM" id="MobiDB-lite"/>
    </source>
</evidence>
<comment type="caution">
    <text evidence="2">The sequence shown here is derived from an EMBL/GenBank/DDBJ whole genome shotgun (WGS) entry which is preliminary data.</text>
</comment>
<keyword evidence="3" id="KW-1185">Reference proteome</keyword>
<dbReference type="AlphaFoldDB" id="A0A2K1PBP2"/>
<proteinExistence type="predicted"/>
<organism evidence="2 3">
    <name type="scientific">Petrotoga mexicana DSM 14811</name>
    <dbReference type="NCBI Taxonomy" id="1122954"/>
    <lineage>
        <taxon>Bacteria</taxon>
        <taxon>Thermotogati</taxon>
        <taxon>Thermotogota</taxon>
        <taxon>Thermotogae</taxon>
        <taxon>Petrotogales</taxon>
        <taxon>Petrotogaceae</taxon>
        <taxon>Petrotoga</taxon>
    </lineage>
</organism>
<accession>A0A2K1PBP2</accession>
<evidence type="ECO:0000313" key="3">
    <source>
        <dbReference type="Proteomes" id="UP000236604"/>
    </source>
</evidence>
<evidence type="ECO:0000313" key="2">
    <source>
        <dbReference type="EMBL" id="PNS00220.1"/>
    </source>
</evidence>
<name>A0A2K1PBP2_9BACT</name>
<gene>
    <name evidence="2" type="ORF">X927_03455</name>
</gene>
<feature type="region of interest" description="Disordered" evidence="1">
    <location>
        <begin position="1"/>
        <end position="41"/>
    </location>
</feature>